<protein>
    <recommendedName>
        <fullName evidence="6">Hydrophobin</fullName>
    </recommendedName>
</protein>
<evidence type="ECO:0000256" key="2">
    <source>
        <dbReference type="ARBA" id="ARBA00010446"/>
    </source>
</evidence>
<comment type="subcellular location">
    <subcellularLocation>
        <location evidence="1 6">Secreted</location>
        <location evidence="1 6">Cell wall</location>
    </subcellularLocation>
</comment>
<evidence type="ECO:0000256" key="3">
    <source>
        <dbReference type="ARBA" id="ARBA00022512"/>
    </source>
</evidence>
<gene>
    <name evidence="7" type="ORF">EV702DRAFT_188276</name>
</gene>
<comment type="similarity">
    <text evidence="2 6">Belongs to the fungal hydrophobin family.</text>
</comment>
<evidence type="ECO:0000256" key="4">
    <source>
        <dbReference type="ARBA" id="ARBA00022525"/>
    </source>
</evidence>
<dbReference type="Pfam" id="PF01185">
    <property type="entry name" value="Hydrophobin"/>
    <property type="match status" value="1"/>
</dbReference>
<dbReference type="SMART" id="SM00075">
    <property type="entry name" value="HYDRO"/>
    <property type="match status" value="1"/>
</dbReference>
<evidence type="ECO:0000256" key="1">
    <source>
        <dbReference type="ARBA" id="ARBA00004191"/>
    </source>
</evidence>
<dbReference type="AlphaFoldDB" id="A0A9P6ZWF9"/>
<keyword evidence="5 6" id="KW-1015">Disulfide bond</keyword>
<dbReference type="GO" id="GO:0009277">
    <property type="term" value="C:fungal-type cell wall"/>
    <property type="evidence" value="ECO:0007669"/>
    <property type="project" value="InterPro"/>
</dbReference>
<feature type="signal peptide" evidence="6">
    <location>
        <begin position="1"/>
        <end position="17"/>
    </location>
</feature>
<keyword evidence="4 6" id="KW-0964">Secreted</keyword>
<dbReference type="InterPro" id="IPR001338">
    <property type="entry name" value="Class_I_Hydrophobin"/>
</dbReference>
<evidence type="ECO:0000313" key="8">
    <source>
        <dbReference type="Proteomes" id="UP000714275"/>
    </source>
</evidence>
<dbReference type="CDD" id="cd23507">
    <property type="entry name" value="hydrophobin_I"/>
    <property type="match status" value="1"/>
</dbReference>
<dbReference type="OrthoDB" id="4225815at2759"/>
<organism evidence="7 8">
    <name type="scientific">Suillus placidus</name>
    <dbReference type="NCBI Taxonomy" id="48579"/>
    <lineage>
        <taxon>Eukaryota</taxon>
        <taxon>Fungi</taxon>
        <taxon>Dikarya</taxon>
        <taxon>Basidiomycota</taxon>
        <taxon>Agaricomycotina</taxon>
        <taxon>Agaricomycetes</taxon>
        <taxon>Agaricomycetidae</taxon>
        <taxon>Boletales</taxon>
        <taxon>Suillineae</taxon>
        <taxon>Suillaceae</taxon>
        <taxon>Suillus</taxon>
    </lineage>
</organism>
<evidence type="ECO:0000313" key="7">
    <source>
        <dbReference type="EMBL" id="KAG1778059.1"/>
    </source>
</evidence>
<evidence type="ECO:0000256" key="5">
    <source>
        <dbReference type="ARBA" id="ARBA00023157"/>
    </source>
</evidence>
<dbReference type="Proteomes" id="UP000714275">
    <property type="component" value="Unassembled WGS sequence"/>
</dbReference>
<keyword evidence="3 6" id="KW-0134">Cell wall</keyword>
<reference evidence="7" key="1">
    <citation type="journal article" date="2020" name="New Phytol.">
        <title>Comparative genomics reveals dynamic genome evolution in host specialist ectomycorrhizal fungi.</title>
        <authorList>
            <person name="Lofgren L.A."/>
            <person name="Nguyen N.H."/>
            <person name="Vilgalys R."/>
            <person name="Ruytinx J."/>
            <person name="Liao H.L."/>
            <person name="Branco S."/>
            <person name="Kuo A."/>
            <person name="LaButti K."/>
            <person name="Lipzen A."/>
            <person name="Andreopoulos W."/>
            <person name="Pangilinan J."/>
            <person name="Riley R."/>
            <person name="Hundley H."/>
            <person name="Na H."/>
            <person name="Barry K."/>
            <person name="Grigoriev I.V."/>
            <person name="Stajich J.E."/>
            <person name="Kennedy P.G."/>
        </authorList>
    </citation>
    <scope>NUCLEOTIDE SEQUENCE</scope>
    <source>
        <strain evidence="7">DOB743</strain>
    </source>
</reference>
<name>A0A9P6ZWF9_9AGAM</name>
<evidence type="ECO:0000256" key="6">
    <source>
        <dbReference type="RuleBase" id="RU365009"/>
    </source>
</evidence>
<feature type="chain" id="PRO_5040536902" description="Hydrophobin" evidence="6">
    <location>
        <begin position="18"/>
        <end position="111"/>
    </location>
</feature>
<accession>A0A9P6ZWF9</accession>
<dbReference type="GO" id="GO:0005199">
    <property type="term" value="F:structural constituent of cell wall"/>
    <property type="evidence" value="ECO:0007669"/>
    <property type="project" value="InterPro"/>
</dbReference>
<proteinExistence type="inferred from homology"/>
<keyword evidence="8" id="KW-1185">Reference proteome</keyword>
<dbReference type="EMBL" id="JABBWD010000017">
    <property type="protein sequence ID" value="KAG1778059.1"/>
    <property type="molecule type" value="Genomic_DNA"/>
</dbReference>
<keyword evidence="6" id="KW-0732">Signal</keyword>
<comment type="caution">
    <text evidence="7">The sequence shown here is derived from an EMBL/GenBank/DDBJ whole genome shotgun (WGS) entry which is preliminary data.</text>
</comment>
<sequence length="111" mass="11587">MFVRILSITSLAVLAIATPLALRDSSGQCNTGTIQCCQSTQPVDEYNKNATMSGEIPIFLDILGDVGLGCSPISVIGTGDGASCLQEPVCCSNEKYDGLVNIGCTPINIFL</sequence>